<dbReference type="EMBL" id="CP146016">
    <property type="protein sequence ID" value="WWQ60516.1"/>
    <property type="molecule type" value="Genomic_DNA"/>
</dbReference>
<evidence type="ECO:0000313" key="2">
    <source>
        <dbReference type="Proteomes" id="UP001432202"/>
    </source>
</evidence>
<dbReference type="AlphaFoldDB" id="A0AAX4L289"/>
<evidence type="ECO:0000313" key="1">
    <source>
        <dbReference type="EMBL" id="WWQ60516.1"/>
    </source>
</evidence>
<dbReference type="GeneID" id="89335109"/>
<keyword evidence="2" id="KW-1185">Reference proteome</keyword>
<name>A0AAX4L289_9CREN</name>
<protein>
    <submittedName>
        <fullName evidence="1">Uncharacterized protein</fullName>
    </submittedName>
</protein>
<reference evidence="1 2" key="1">
    <citation type="submission" date="2024-02" db="EMBL/GenBank/DDBJ databases">
        <title>STSV induces naive adaptation in Sulfolobus.</title>
        <authorList>
            <person name="Xiang X."/>
            <person name="Song M."/>
        </authorList>
    </citation>
    <scope>NUCLEOTIDE SEQUENCE [LARGE SCALE GENOMIC DNA]</scope>
    <source>
        <strain evidence="1 2">RT2</strain>
    </source>
</reference>
<gene>
    <name evidence="1" type="ORF">V6M85_00030</name>
</gene>
<accession>A0AAX4L289</accession>
<dbReference type="Proteomes" id="UP001432202">
    <property type="component" value="Chromosome"/>
</dbReference>
<proteinExistence type="predicted"/>
<sequence length="66" mass="7785">MIYTIDELVRAMANFRHKDLKDLPLEEQRIVCDFISRLLKADPEAGEDFDSEELKYCERLLGSKHE</sequence>
<organism evidence="1 2">
    <name type="scientific">Sulfolobus tengchongensis</name>
    <dbReference type="NCBI Taxonomy" id="207809"/>
    <lineage>
        <taxon>Archaea</taxon>
        <taxon>Thermoproteota</taxon>
        <taxon>Thermoprotei</taxon>
        <taxon>Sulfolobales</taxon>
        <taxon>Sulfolobaceae</taxon>
        <taxon>Sulfolobus</taxon>
    </lineage>
</organism>
<dbReference type="RefSeq" id="WP_338601402.1">
    <property type="nucleotide sequence ID" value="NZ_CP146016.1"/>
</dbReference>